<dbReference type="STRING" id="388413.ALPR1_02395"/>
<dbReference type="InterPro" id="IPR028098">
    <property type="entry name" value="Glyco_trans_4-like_N"/>
</dbReference>
<reference evidence="4 5" key="1">
    <citation type="journal article" date="2011" name="J. Bacteriol.">
        <title>Complete genome sequence of Algoriphagus sp. PR1, bacterial prey of a colony-forming choanoflagellate.</title>
        <authorList>
            <person name="Alegado R.A."/>
            <person name="Ferriera S."/>
            <person name="Nusbaum C."/>
            <person name="Young S.K."/>
            <person name="Zeng Q."/>
            <person name="Imamovic A."/>
            <person name="Fairclough S.R."/>
            <person name="King N."/>
        </authorList>
    </citation>
    <scope>NUCLEOTIDE SEQUENCE [LARGE SCALE GENOMIC DNA]</scope>
    <source>
        <strain evidence="4 5">PR1</strain>
    </source>
</reference>
<dbReference type="OrthoDB" id="9801609at2"/>
<dbReference type="eggNOG" id="COG0438">
    <property type="taxonomic scope" value="Bacteria"/>
</dbReference>
<dbReference type="SUPFAM" id="SSF53756">
    <property type="entry name" value="UDP-Glycosyltransferase/glycogen phosphorylase"/>
    <property type="match status" value="1"/>
</dbReference>
<dbReference type="CDD" id="cd03809">
    <property type="entry name" value="GT4_MtfB-like"/>
    <property type="match status" value="1"/>
</dbReference>
<dbReference type="EMBL" id="CM001023">
    <property type="protein sequence ID" value="EAZ82054.1"/>
    <property type="molecule type" value="Genomic_DNA"/>
</dbReference>
<evidence type="ECO:0000313" key="4">
    <source>
        <dbReference type="EMBL" id="EAZ82054.1"/>
    </source>
</evidence>
<dbReference type="EMBL" id="AAXU02000001">
    <property type="protein sequence ID" value="EAZ82054.1"/>
    <property type="molecule type" value="Genomic_DNA"/>
</dbReference>
<dbReference type="PANTHER" id="PTHR46401:SF2">
    <property type="entry name" value="GLYCOSYLTRANSFERASE WBBK-RELATED"/>
    <property type="match status" value="1"/>
</dbReference>
<dbReference type="AlphaFoldDB" id="A3HV82"/>
<name>A3HV82_9BACT</name>
<evidence type="ECO:0000259" key="3">
    <source>
        <dbReference type="Pfam" id="PF13439"/>
    </source>
</evidence>
<dbReference type="InterPro" id="IPR001296">
    <property type="entry name" value="Glyco_trans_1"/>
</dbReference>
<dbReference type="Pfam" id="PF13439">
    <property type="entry name" value="Glyco_transf_4"/>
    <property type="match status" value="1"/>
</dbReference>
<gene>
    <name evidence="4" type="ORF">ALPR1_02395</name>
</gene>
<dbReference type="GO" id="GO:0009103">
    <property type="term" value="P:lipopolysaccharide biosynthetic process"/>
    <property type="evidence" value="ECO:0007669"/>
    <property type="project" value="TreeGrafter"/>
</dbReference>
<accession>A3HV82</accession>
<organism evidence="4 5">
    <name type="scientific">Algoriphagus machipongonensis</name>
    <dbReference type="NCBI Taxonomy" id="388413"/>
    <lineage>
        <taxon>Bacteria</taxon>
        <taxon>Pseudomonadati</taxon>
        <taxon>Bacteroidota</taxon>
        <taxon>Cytophagia</taxon>
        <taxon>Cytophagales</taxon>
        <taxon>Cyclobacteriaceae</taxon>
        <taxon>Algoriphagus</taxon>
    </lineage>
</organism>
<dbReference type="Proteomes" id="UP000003919">
    <property type="component" value="Chromosome"/>
</dbReference>
<sequence>MKVLLDLQYLNVATTGIKTYMMELANATKAFPHPEIEWIFTHDPEKQAADTTFKNPSSKFQRLNYHLDYFRWKEFQLPDLVKKHQPDVLICPDFVSPAASLPCRRMTVLHDAFFWQMPQNYPRWWRKYFLNLIRKGLKEKTEIITTTQYSKTALHKHLGNELPIHVVYQSPKIINSVADEMILDRLKLRDTPYFFHLGTFDKRKNLPLLVHAFKTFLEKENQDFKLVLAGGPGQSIQMNDFPVVEKLVSELGLKEKVVLPGYISDAEIVSLYQEAFCYVFPSENEGFGIPILEAMKFGVPVIHSDQAALKEIANGAGLSSKSGDASDLAEKMILLSRDKALRETLIKQGLKQSDNFSPKKFLEAFQYLILDAAPAL</sequence>
<dbReference type="Pfam" id="PF00534">
    <property type="entry name" value="Glycos_transf_1"/>
    <property type="match status" value="1"/>
</dbReference>
<feature type="domain" description="Glycosyltransferase subfamily 4-like N-terminal" evidence="3">
    <location>
        <begin position="16"/>
        <end position="168"/>
    </location>
</feature>
<feature type="domain" description="Glycosyl transferase family 1" evidence="2">
    <location>
        <begin position="189"/>
        <end position="351"/>
    </location>
</feature>
<dbReference type="GO" id="GO:0016757">
    <property type="term" value="F:glycosyltransferase activity"/>
    <property type="evidence" value="ECO:0007669"/>
    <property type="project" value="InterPro"/>
</dbReference>
<keyword evidence="1 4" id="KW-0808">Transferase</keyword>
<evidence type="ECO:0000256" key="1">
    <source>
        <dbReference type="ARBA" id="ARBA00022679"/>
    </source>
</evidence>
<evidence type="ECO:0000259" key="2">
    <source>
        <dbReference type="Pfam" id="PF00534"/>
    </source>
</evidence>
<keyword evidence="5" id="KW-1185">Reference proteome</keyword>
<protein>
    <submittedName>
        <fullName evidence="4">Glycosyl transferase</fullName>
    </submittedName>
</protein>
<comment type="caution">
    <text evidence="4">The sequence shown here is derived from an EMBL/GenBank/DDBJ whole genome shotgun (WGS) entry which is preliminary data.</text>
</comment>
<dbReference type="RefSeq" id="WP_008198127.1">
    <property type="nucleotide sequence ID" value="NZ_CM001023.1"/>
</dbReference>
<dbReference type="PANTHER" id="PTHR46401">
    <property type="entry name" value="GLYCOSYLTRANSFERASE WBBK-RELATED"/>
    <property type="match status" value="1"/>
</dbReference>
<evidence type="ECO:0000313" key="5">
    <source>
        <dbReference type="Proteomes" id="UP000003919"/>
    </source>
</evidence>
<dbReference type="Gene3D" id="3.40.50.2000">
    <property type="entry name" value="Glycogen Phosphorylase B"/>
    <property type="match status" value="2"/>
</dbReference>
<dbReference type="HOGENOM" id="CLU_009583_27_5_10"/>
<proteinExistence type="predicted"/>